<dbReference type="GO" id="GO:0016747">
    <property type="term" value="F:acyltransferase activity, transferring groups other than amino-acyl groups"/>
    <property type="evidence" value="ECO:0007669"/>
    <property type="project" value="InterPro"/>
</dbReference>
<proteinExistence type="predicted"/>
<dbReference type="OrthoDB" id="9798081at2"/>
<dbReference type="PANTHER" id="PTHR43792">
    <property type="entry name" value="GNAT FAMILY, PUTATIVE (AFU_ORTHOLOGUE AFUA_3G00765)-RELATED-RELATED"/>
    <property type="match status" value="1"/>
</dbReference>
<reference evidence="2 3" key="1">
    <citation type="submission" date="2018-04" db="EMBL/GenBank/DDBJ databases">
        <title>Complete genome uncultured novel isolate.</title>
        <authorList>
            <person name="Merlino G."/>
        </authorList>
    </citation>
    <scope>NUCLEOTIDE SEQUENCE [LARGE SCALE GENOMIC DNA]</scope>
    <source>
        <strain evidence="3">R1DC9</strain>
    </source>
</reference>
<dbReference type="PANTHER" id="PTHR43792:SF1">
    <property type="entry name" value="N-ACETYLTRANSFERASE DOMAIN-CONTAINING PROTEIN"/>
    <property type="match status" value="1"/>
</dbReference>
<evidence type="ECO:0000259" key="1">
    <source>
        <dbReference type="PROSITE" id="PS51186"/>
    </source>
</evidence>
<dbReference type="SUPFAM" id="SSF55729">
    <property type="entry name" value="Acyl-CoA N-acyltransferases (Nat)"/>
    <property type="match status" value="1"/>
</dbReference>
<protein>
    <recommendedName>
        <fullName evidence="1">N-acetyltransferase domain-containing protein</fullName>
    </recommendedName>
</protein>
<dbReference type="InterPro" id="IPR051531">
    <property type="entry name" value="N-acetyltransferase"/>
</dbReference>
<dbReference type="Gene3D" id="3.40.630.30">
    <property type="match status" value="1"/>
</dbReference>
<evidence type="ECO:0000313" key="2">
    <source>
        <dbReference type="EMBL" id="QCK16772.1"/>
    </source>
</evidence>
<dbReference type="CDD" id="cd04301">
    <property type="entry name" value="NAT_SF"/>
    <property type="match status" value="1"/>
</dbReference>
<dbReference type="KEGG" id="fpf:DCC35_19565"/>
<organism evidence="2 3">
    <name type="scientific">Mangrovivirga cuniculi</name>
    <dbReference type="NCBI Taxonomy" id="2715131"/>
    <lineage>
        <taxon>Bacteria</taxon>
        <taxon>Pseudomonadati</taxon>
        <taxon>Bacteroidota</taxon>
        <taxon>Cytophagia</taxon>
        <taxon>Cytophagales</taxon>
        <taxon>Mangrovivirgaceae</taxon>
        <taxon>Mangrovivirga</taxon>
    </lineage>
</organism>
<keyword evidence="3" id="KW-1185">Reference proteome</keyword>
<dbReference type="InterPro" id="IPR016181">
    <property type="entry name" value="Acyl_CoA_acyltransferase"/>
</dbReference>
<gene>
    <name evidence="2" type="ORF">DCC35_19565</name>
</gene>
<dbReference type="RefSeq" id="WP_137092365.1">
    <property type="nucleotide sequence ID" value="NZ_CP028923.1"/>
</dbReference>
<feature type="domain" description="N-acetyltransferase" evidence="1">
    <location>
        <begin position="11"/>
        <end position="169"/>
    </location>
</feature>
<dbReference type="Proteomes" id="UP000298616">
    <property type="component" value="Chromosome"/>
</dbReference>
<accession>A0A4D7JW81</accession>
<evidence type="ECO:0000313" key="3">
    <source>
        <dbReference type="Proteomes" id="UP000298616"/>
    </source>
</evidence>
<dbReference type="PROSITE" id="PS51186">
    <property type="entry name" value="GNAT"/>
    <property type="match status" value="1"/>
</dbReference>
<dbReference type="InterPro" id="IPR000182">
    <property type="entry name" value="GNAT_dom"/>
</dbReference>
<dbReference type="AlphaFoldDB" id="A0A4D7JW81"/>
<dbReference type="Pfam" id="PF13302">
    <property type="entry name" value="Acetyltransf_3"/>
    <property type="match status" value="1"/>
</dbReference>
<sequence>MDKTKIITNRATLTLLELNDFEDMLSLFLEKDMFKYISPHKDKSREERLEFLNLKLTDNKSGRGYYWVARDSKSNDLIGAINLTPIPESNDLQIGWMISNAYRGKGMATELAQAAKNFFIENLNTDHIFAVFEEGNIASEKIIKKLNFKPHKTFKEDETTIVHTWILKK</sequence>
<dbReference type="EMBL" id="CP028923">
    <property type="protein sequence ID" value="QCK16772.1"/>
    <property type="molecule type" value="Genomic_DNA"/>
</dbReference>
<name>A0A4D7JW81_9BACT</name>